<gene>
    <name evidence="1" type="primary">cicA</name>
    <name evidence="1" type="ORF">GCM10011273_29000</name>
</gene>
<dbReference type="InterPro" id="IPR023214">
    <property type="entry name" value="HAD_sf"/>
</dbReference>
<sequence length="208" mass="22748">MPSANKVPAPQIAAFDFDGTLTYKDSFTAFLVWHCGYPKLAWAFISTPSLIGHYIKTKDRGALKSRLIHKLLGSIRRSELDALITAFADSHKDKLLRPDALIAWAEQNQPDRLRVIVTASPDILVGAFGAYLGADLVIGTKLGFSADDRLLPDLDGLNCRGPEKVERLKAVYGESIQLAAAFGDTSGDFEMIKAADKGYYRVFTGKPT</sequence>
<proteinExistence type="predicted"/>
<keyword evidence="2" id="KW-1185">Reference proteome</keyword>
<dbReference type="EMBL" id="BMZB01000004">
    <property type="protein sequence ID" value="GGZ40468.1"/>
    <property type="molecule type" value="Genomic_DNA"/>
</dbReference>
<name>A0A918UXN7_9CAUL</name>
<reference evidence="1" key="2">
    <citation type="submission" date="2020-09" db="EMBL/GenBank/DDBJ databases">
        <authorList>
            <person name="Sun Q."/>
            <person name="Kim S."/>
        </authorList>
    </citation>
    <scope>NUCLEOTIDE SEQUENCE</scope>
    <source>
        <strain evidence="1">KCTC 32296</strain>
    </source>
</reference>
<dbReference type="Gene3D" id="3.40.50.1000">
    <property type="entry name" value="HAD superfamily/HAD-like"/>
    <property type="match status" value="1"/>
</dbReference>
<dbReference type="Gene3D" id="1.20.1440.100">
    <property type="entry name" value="SG protein - dephosphorylation function"/>
    <property type="match status" value="1"/>
</dbReference>
<reference evidence="1" key="1">
    <citation type="journal article" date="2014" name="Int. J. Syst. Evol. Microbiol.">
        <title>Complete genome sequence of Corynebacterium casei LMG S-19264T (=DSM 44701T), isolated from a smear-ripened cheese.</title>
        <authorList>
            <consortium name="US DOE Joint Genome Institute (JGI-PGF)"/>
            <person name="Walter F."/>
            <person name="Albersmeier A."/>
            <person name="Kalinowski J."/>
            <person name="Ruckert C."/>
        </authorList>
    </citation>
    <scope>NUCLEOTIDE SEQUENCE</scope>
    <source>
        <strain evidence="1">KCTC 32296</strain>
    </source>
</reference>
<accession>A0A918UXN7</accession>
<dbReference type="Proteomes" id="UP000662572">
    <property type="component" value="Unassembled WGS sequence"/>
</dbReference>
<dbReference type="RefSeq" id="WP_189487800.1">
    <property type="nucleotide sequence ID" value="NZ_BMZB01000004.1"/>
</dbReference>
<dbReference type="SUPFAM" id="SSF56784">
    <property type="entry name" value="HAD-like"/>
    <property type="match status" value="1"/>
</dbReference>
<dbReference type="AlphaFoldDB" id="A0A918UXN7"/>
<comment type="caution">
    <text evidence="1">The sequence shown here is derived from an EMBL/GenBank/DDBJ whole genome shotgun (WGS) entry which is preliminary data.</text>
</comment>
<evidence type="ECO:0000313" key="2">
    <source>
        <dbReference type="Proteomes" id="UP000662572"/>
    </source>
</evidence>
<organism evidence="1 2">
    <name type="scientific">Asticcacaulis endophyticus</name>
    <dbReference type="NCBI Taxonomy" id="1395890"/>
    <lineage>
        <taxon>Bacteria</taxon>
        <taxon>Pseudomonadati</taxon>
        <taxon>Pseudomonadota</taxon>
        <taxon>Alphaproteobacteria</taxon>
        <taxon>Caulobacterales</taxon>
        <taxon>Caulobacteraceae</taxon>
        <taxon>Asticcacaulis</taxon>
    </lineage>
</organism>
<dbReference type="InterPro" id="IPR036412">
    <property type="entry name" value="HAD-like_sf"/>
</dbReference>
<dbReference type="NCBIfam" id="TIGR01488">
    <property type="entry name" value="HAD-SF-IB"/>
    <property type="match status" value="1"/>
</dbReference>
<protein>
    <submittedName>
        <fullName evidence="1">Protein CicA</fullName>
    </submittedName>
</protein>
<evidence type="ECO:0000313" key="1">
    <source>
        <dbReference type="EMBL" id="GGZ40468.1"/>
    </source>
</evidence>
<dbReference type="Pfam" id="PF12710">
    <property type="entry name" value="HAD"/>
    <property type="match status" value="1"/>
</dbReference>